<accession>A0ABT6L2I9</accession>
<dbReference type="PANTHER" id="PTHR43213">
    <property type="entry name" value="BIFUNCTIONAL DTTP/UTP PYROPHOSPHATASE/METHYLTRANSFERASE PROTEIN-RELATED"/>
    <property type="match status" value="1"/>
</dbReference>
<reference evidence="4 5" key="1">
    <citation type="submission" date="2023-04" db="EMBL/GenBank/DDBJ databases">
        <title>Forest soil microbial communities from Buena Vista Peninsula, Colon Province, Panama.</title>
        <authorList>
            <person name="Bouskill N."/>
        </authorList>
    </citation>
    <scope>NUCLEOTIDE SEQUENCE [LARGE SCALE GENOMIC DNA]</scope>
    <source>
        <strain evidence="4 5">AC80</strain>
    </source>
</reference>
<dbReference type="NCBIfam" id="TIGR00172">
    <property type="entry name" value="maf"/>
    <property type="match status" value="1"/>
</dbReference>
<dbReference type="RefSeq" id="WP_280833415.1">
    <property type="nucleotide sequence ID" value="NZ_JARXVE010000005.1"/>
</dbReference>
<dbReference type="EMBL" id="JARXVE010000005">
    <property type="protein sequence ID" value="MDH6196816.1"/>
    <property type="molecule type" value="Genomic_DNA"/>
</dbReference>
<dbReference type="Proteomes" id="UP001160130">
    <property type="component" value="Unassembled WGS sequence"/>
</dbReference>
<proteinExistence type="inferred from homology"/>
<evidence type="ECO:0000256" key="3">
    <source>
        <dbReference type="HAMAP-Rule" id="MF_00528"/>
    </source>
</evidence>
<feature type="active site" description="Proton acceptor" evidence="3">
    <location>
        <position position="78"/>
    </location>
</feature>
<evidence type="ECO:0000313" key="5">
    <source>
        <dbReference type="Proteomes" id="UP001160130"/>
    </source>
</evidence>
<dbReference type="PANTHER" id="PTHR43213:SF5">
    <property type="entry name" value="BIFUNCTIONAL DTTP_UTP PYROPHOSPHATASE_METHYLTRANSFERASE PROTEIN-RELATED"/>
    <property type="match status" value="1"/>
</dbReference>
<dbReference type="SUPFAM" id="SSF52972">
    <property type="entry name" value="ITPase-like"/>
    <property type="match status" value="1"/>
</dbReference>
<evidence type="ECO:0000256" key="1">
    <source>
        <dbReference type="ARBA" id="ARBA00001968"/>
    </source>
</evidence>
<dbReference type="Pfam" id="PF02545">
    <property type="entry name" value="Maf"/>
    <property type="match status" value="1"/>
</dbReference>
<comment type="cofactor">
    <cofactor evidence="1 3">
        <name>a divalent metal cation</name>
        <dbReference type="ChEBI" id="CHEBI:60240"/>
    </cofactor>
</comment>
<comment type="similarity">
    <text evidence="3">Belongs to the Maf family.</text>
</comment>
<keyword evidence="3" id="KW-0546">Nucleotide metabolism</keyword>
<dbReference type="CDD" id="cd00555">
    <property type="entry name" value="Maf"/>
    <property type="match status" value="1"/>
</dbReference>
<comment type="catalytic activity">
    <reaction evidence="3">
        <text>a 2'-deoxyribonucleoside 5'-triphosphate + H2O = a 2'-deoxyribonucleoside 5'-phosphate + diphosphate + H(+)</text>
        <dbReference type="Rhea" id="RHEA:44644"/>
        <dbReference type="ChEBI" id="CHEBI:15377"/>
        <dbReference type="ChEBI" id="CHEBI:15378"/>
        <dbReference type="ChEBI" id="CHEBI:33019"/>
        <dbReference type="ChEBI" id="CHEBI:61560"/>
        <dbReference type="ChEBI" id="CHEBI:65317"/>
        <dbReference type="EC" id="3.6.1.9"/>
    </reaction>
</comment>
<keyword evidence="5" id="KW-1185">Reference proteome</keyword>
<dbReference type="Gene3D" id="3.90.950.10">
    <property type="match status" value="1"/>
</dbReference>
<comment type="catalytic activity">
    <reaction evidence="3">
        <text>a ribonucleoside 5'-triphosphate + H2O = a ribonucleoside 5'-phosphate + diphosphate + H(+)</text>
        <dbReference type="Rhea" id="RHEA:23996"/>
        <dbReference type="ChEBI" id="CHEBI:15377"/>
        <dbReference type="ChEBI" id="CHEBI:15378"/>
        <dbReference type="ChEBI" id="CHEBI:33019"/>
        <dbReference type="ChEBI" id="CHEBI:58043"/>
        <dbReference type="ChEBI" id="CHEBI:61557"/>
        <dbReference type="EC" id="3.6.1.9"/>
    </reaction>
</comment>
<comment type="caution">
    <text evidence="4">The sequence shown here is derived from an EMBL/GenBank/DDBJ whole genome shotgun (WGS) entry which is preliminary data.</text>
</comment>
<comment type="function">
    <text evidence="3">Nucleoside triphosphate pyrophosphatase. May have a dual role in cell division arrest and in preventing the incorporation of modified nucleotides into cellular nucleic acids.</text>
</comment>
<dbReference type="InterPro" id="IPR029001">
    <property type="entry name" value="ITPase-like_fam"/>
</dbReference>
<keyword evidence="2 3" id="KW-0378">Hydrolase</keyword>
<sequence length="227" mass="23285">MTRVVLGSASTGRLGVLRQAGLDPLVAVSGVDEDAVIASLGDAPPERVVSGLAAAKADEVLTRLPAAVTEDCVVIGCDSMLFLDGQLCGKPGDIDTARQQWQTMAGRTAQLYTGHAVLAVRDGAVVHRIVDTGITALHFGSPTETDLDAYLHSGEPLGVAGGFTLDGLGGWFVDGIEGDPSNVIGLSLPLLRRMLSGAGLSVAALWQANSPDPDGDQTATFSNRGAP</sequence>
<organism evidence="4 5">
    <name type="scientific">Mycolicibacterium frederiksbergense</name>
    <dbReference type="NCBI Taxonomy" id="117567"/>
    <lineage>
        <taxon>Bacteria</taxon>
        <taxon>Bacillati</taxon>
        <taxon>Actinomycetota</taxon>
        <taxon>Actinomycetes</taxon>
        <taxon>Mycobacteriales</taxon>
        <taxon>Mycobacteriaceae</taxon>
        <taxon>Mycolicibacterium</taxon>
    </lineage>
</organism>
<gene>
    <name evidence="4" type="ORF">M2272_003469</name>
</gene>
<dbReference type="HAMAP" id="MF_00528">
    <property type="entry name" value="Maf"/>
    <property type="match status" value="1"/>
</dbReference>
<comment type="subcellular location">
    <subcellularLocation>
        <location evidence="3">Cytoplasm</location>
    </subcellularLocation>
</comment>
<protein>
    <recommendedName>
        <fullName evidence="3">Nucleoside triphosphate pyrophosphatase</fullName>
        <ecNumber evidence="3">3.6.1.9</ecNumber>
    </recommendedName>
    <alternativeName>
        <fullName evidence="3">Nucleotide pyrophosphatase</fullName>
        <shortName evidence="3">Nucleotide PPase</shortName>
    </alternativeName>
</protein>
<name>A0ABT6L2I9_9MYCO</name>
<keyword evidence="3" id="KW-0963">Cytoplasm</keyword>
<dbReference type="InterPro" id="IPR003697">
    <property type="entry name" value="Maf-like"/>
</dbReference>
<evidence type="ECO:0000256" key="2">
    <source>
        <dbReference type="ARBA" id="ARBA00022801"/>
    </source>
</evidence>
<dbReference type="PIRSF" id="PIRSF006305">
    <property type="entry name" value="Maf"/>
    <property type="match status" value="1"/>
</dbReference>
<dbReference type="EC" id="3.6.1.9" evidence="3"/>
<comment type="caution">
    <text evidence="3">Lacks conserved residue(s) required for the propagation of feature annotation.</text>
</comment>
<evidence type="ECO:0000313" key="4">
    <source>
        <dbReference type="EMBL" id="MDH6196816.1"/>
    </source>
</evidence>